<proteinExistence type="predicted"/>
<dbReference type="InterPro" id="IPR011701">
    <property type="entry name" value="MFS"/>
</dbReference>
<feature type="transmembrane region" description="Helical" evidence="6">
    <location>
        <begin position="407"/>
        <end position="431"/>
    </location>
</feature>
<dbReference type="HOGENOM" id="CLU_008455_13_8_1"/>
<protein>
    <recommendedName>
        <fullName evidence="7">Major facilitator superfamily (MFS) profile domain-containing protein</fullName>
    </recommendedName>
</protein>
<evidence type="ECO:0000256" key="6">
    <source>
        <dbReference type="SAM" id="Phobius"/>
    </source>
</evidence>
<dbReference type="OrthoDB" id="3623638at2759"/>
<dbReference type="InterPro" id="IPR036259">
    <property type="entry name" value="MFS_trans_sf"/>
</dbReference>
<dbReference type="Gene3D" id="1.20.1250.20">
    <property type="entry name" value="MFS general substrate transporter like domains"/>
    <property type="match status" value="1"/>
</dbReference>
<feature type="transmembrane region" description="Helical" evidence="6">
    <location>
        <begin position="158"/>
        <end position="181"/>
    </location>
</feature>
<feature type="transmembrane region" description="Helical" evidence="6">
    <location>
        <begin position="443"/>
        <end position="462"/>
    </location>
</feature>
<gene>
    <name evidence="8" type="ORF">DOTSEDRAFT_48111</name>
</gene>
<feature type="transmembrane region" description="Helical" evidence="6">
    <location>
        <begin position="377"/>
        <end position="401"/>
    </location>
</feature>
<dbReference type="AlphaFoldDB" id="M2WL19"/>
<keyword evidence="9" id="KW-1185">Reference proteome</keyword>
<name>M2WL19_DOTSN</name>
<feature type="domain" description="Major facilitator superfamily (MFS) profile" evidence="7">
    <location>
        <begin position="60"/>
        <end position="500"/>
    </location>
</feature>
<dbReference type="Proteomes" id="UP000016933">
    <property type="component" value="Unassembled WGS sequence"/>
</dbReference>
<dbReference type="PROSITE" id="PS50850">
    <property type="entry name" value="MFS"/>
    <property type="match status" value="1"/>
</dbReference>
<dbReference type="OMA" id="FYVGMNA"/>
<feature type="transmembrane region" description="Helical" evidence="6">
    <location>
        <begin position="58"/>
        <end position="76"/>
    </location>
</feature>
<evidence type="ECO:0000313" key="9">
    <source>
        <dbReference type="Proteomes" id="UP000016933"/>
    </source>
</evidence>
<dbReference type="EMBL" id="KB446545">
    <property type="protein sequence ID" value="EME39673.1"/>
    <property type="molecule type" value="Genomic_DNA"/>
</dbReference>
<sequence length="537" mass="59227">MDSELSSKEGSLKKFGTGYDTPTSENAALKRSRHGILLEPQPTDDPKDPLNWSLTKKLMILGVVSFAALAAGTVGQANQFGMNAQAVVYHKDPIKVSYSTAANAAGIATGPLLWVPLSNYLGRSSVIFWTQLLATGMCVWSSLMTGAGDYNAFIVSRWLAGTFCSASFTLGGGVILDMFFLHQRGKAYATYTAFWILGAYLGGTTSGFIVGTQKWPVQFYWVTAVIGLSAILIFIFMEDTTYDRKHGTHKSSPTLAESYIVNRIATFFPGHKVIATSPIYRSPIDTILIGVQPITLISGAFICITFGWAVPVQTLIGVFLQLPKQAGGYGFSGVQVACFSFISWLSIVVAETYALLLNDRVPLWVCKRNGGVWRPEFRLYPLMFPPLILLPFALGLFGAALQYNLTYWAIAVAFFFVSFADSIVLPITINYISECFGNHPTEVFVIVNFYRFILGATVMFFFEPWVRAVGLGWAFGMMAFFALLGFTGTLGMWWYGPQLRSLTYIKRFVATEEGDNLFGHVSPVDRESLHVTQEKMS</sequence>
<feature type="compositionally biased region" description="Basic and acidic residues" evidence="5">
    <location>
        <begin position="1"/>
        <end position="12"/>
    </location>
</feature>
<keyword evidence="4 6" id="KW-0472">Membrane</keyword>
<organism evidence="8 9">
    <name type="scientific">Dothistroma septosporum (strain NZE10 / CBS 128990)</name>
    <name type="common">Red band needle blight fungus</name>
    <name type="synonym">Mycosphaerella pini</name>
    <dbReference type="NCBI Taxonomy" id="675120"/>
    <lineage>
        <taxon>Eukaryota</taxon>
        <taxon>Fungi</taxon>
        <taxon>Dikarya</taxon>
        <taxon>Ascomycota</taxon>
        <taxon>Pezizomycotina</taxon>
        <taxon>Dothideomycetes</taxon>
        <taxon>Dothideomycetidae</taxon>
        <taxon>Mycosphaerellales</taxon>
        <taxon>Mycosphaerellaceae</taxon>
        <taxon>Dothistroma</taxon>
    </lineage>
</organism>
<dbReference type="PANTHER" id="PTHR23502">
    <property type="entry name" value="MAJOR FACILITATOR SUPERFAMILY"/>
    <property type="match status" value="1"/>
</dbReference>
<evidence type="ECO:0000256" key="5">
    <source>
        <dbReference type="SAM" id="MobiDB-lite"/>
    </source>
</evidence>
<feature type="transmembrane region" description="Helical" evidence="6">
    <location>
        <begin position="96"/>
        <end position="114"/>
    </location>
</feature>
<evidence type="ECO:0000256" key="3">
    <source>
        <dbReference type="ARBA" id="ARBA00022989"/>
    </source>
</evidence>
<reference evidence="8 9" key="2">
    <citation type="journal article" date="2012" name="PLoS Pathog.">
        <title>Diverse lifestyles and strategies of plant pathogenesis encoded in the genomes of eighteen Dothideomycetes fungi.</title>
        <authorList>
            <person name="Ohm R.A."/>
            <person name="Feau N."/>
            <person name="Henrissat B."/>
            <person name="Schoch C.L."/>
            <person name="Horwitz B.A."/>
            <person name="Barry K.W."/>
            <person name="Condon B.J."/>
            <person name="Copeland A.C."/>
            <person name="Dhillon B."/>
            <person name="Glaser F."/>
            <person name="Hesse C.N."/>
            <person name="Kosti I."/>
            <person name="LaButti K."/>
            <person name="Lindquist E.A."/>
            <person name="Lucas S."/>
            <person name="Salamov A.A."/>
            <person name="Bradshaw R.E."/>
            <person name="Ciuffetti L."/>
            <person name="Hamelin R.C."/>
            <person name="Kema G.H.J."/>
            <person name="Lawrence C."/>
            <person name="Scott J.A."/>
            <person name="Spatafora J.W."/>
            <person name="Turgeon B.G."/>
            <person name="de Wit P.J.G.M."/>
            <person name="Zhong S."/>
            <person name="Goodwin S.B."/>
            <person name="Grigoriev I.V."/>
        </authorList>
    </citation>
    <scope>NUCLEOTIDE SEQUENCE [LARGE SCALE GENOMIC DNA]</scope>
    <source>
        <strain evidence="9">NZE10 / CBS 128990</strain>
    </source>
</reference>
<feature type="transmembrane region" description="Helical" evidence="6">
    <location>
        <begin position="474"/>
        <end position="496"/>
    </location>
</feature>
<evidence type="ECO:0000256" key="2">
    <source>
        <dbReference type="ARBA" id="ARBA00022692"/>
    </source>
</evidence>
<keyword evidence="2 6" id="KW-0812">Transmembrane</keyword>
<reference evidence="9" key="1">
    <citation type="journal article" date="2012" name="PLoS Genet.">
        <title>The genomes of the fungal plant pathogens Cladosporium fulvum and Dothistroma septosporum reveal adaptation to different hosts and lifestyles but also signatures of common ancestry.</title>
        <authorList>
            <person name="de Wit P.J.G.M."/>
            <person name="van der Burgt A."/>
            <person name="Oekmen B."/>
            <person name="Stergiopoulos I."/>
            <person name="Abd-Elsalam K.A."/>
            <person name="Aerts A.L."/>
            <person name="Bahkali A.H."/>
            <person name="Beenen H.G."/>
            <person name="Chettri P."/>
            <person name="Cox M.P."/>
            <person name="Datema E."/>
            <person name="de Vries R.P."/>
            <person name="Dhillon B."/>
            <person name="Ganley A.R."/>
            <person name="Griffiths S.A."/>
            <person name="Guo Y."/>
            <person name="Hamelin R.C."/>
            <person name="Henrissat B."/>
            <person name="Kabir M.S."/>
            <person name="Jashni M.K."/>
            <person name="Kema G."/>
            <person name="Klaubauf S."/>
            <person name="Lapidus A."/>
            <person name="Levasseur A."/>
            <person name="Lindquist E."/>
            <person name="Mehrabi R."/>
            <person name="Ohm R.A."/>
            <person name="Owen T.J."/>
            <person name="Salamov A."/>
            <person name="Schwelm A."/>
            <person name="Schijlen E."/>
            <person name="Sun H."/>
            <person name="van den Burg H.A."/>
            <person name="van Ham R.C.H.J."/>
            <person name="Zhang S."/>
            <person name="Goodwin S.B."/>
            <person name="Grigoriev I.V."/>
            <person name="Collemare J."/>
            <person name="Bradshaw R.E."/>
        </authorList>
    </citation>
    <scope>NUCLEOTIDE SEQUENCE [LARGE SCALE GENOMIC DNA]</scope>
    <source>
        <strain evidence="9">NZE10 / CBS 128990</strain>
    </source>
</reference>
<feature type="transmembrane region" description="Helical" evidence="6">
    <location>
        <begin position="126"/>
        <end position="146"/>
    </location>
</feature>
<dbReference type="InterPro" id="IPR020846">
    <property type="entry name" value="MFS_dom"/>
</dbReference>
<accession>M2WL19</accession>
<dbReference type="eggNOG" id="KOG0255">
    <property type="taxonomic scope" value="Eukaryota"/>
</dbReference>
<keyword evidence="3 6" id="KW-1133">Transmembrane helix</keyword>
<comment type="subcellular location">
    <subcellularLocation>
        <location evidence="1">Membrane</location>
        <topology evidence="1">Multi-pass membrane protein</topology>
    </subcellularLocation>
</comment>
<feature type="transmembrane region" description="Helical" evidence="6">
    <location>
        <begin position="329"/>
        <end position="356"/>
    </location>
</feature>
<evidence type="ECO:0000313" key="8">
    <source>
        <dbReference type="EMBL" id="EME39673.1"/>
    </source>
</evidence>
<feature type="region of interest" description="Disordered" evidence="5">
    <location>
        <begin position="1"/>
        <end position="48"/>
    </location>
</feature>
<dbReference type="PANTHER" id="PTHR23502:SF22">
    <property type="entry name" value="MAJOR FACILITATOR SUPERFAMILY (MFS) PROFILE DOMAIN-CONTAINING PROTEIN"/>
    <property type="match status" value="1"/>
</dbReference>
<dbReference type="GO" id="GO:0005886">
    <property type="term" value="C:plasma membrane"/>
    <property type="evidence" value="ECO:0007669"/>
    <property type="project" value="TreeGrafter"/>
</dbReference>
<evidence type="ECO:0000259" key="7">
    <source>
        <dbReference type="PROSITE" id="PS50850"/>
    </source>
</evidence>
<dbReference type="STRING" id="675120.M2WL19"/>
<feature type="transmembrane region" description="Helical" evidence="6">
    <location>
        <begin position="218"/>
        <end position="237"/>
    </location>
</feature>
<dbReference type="SUPFAM" id="SSF103473">
    <property type="entry name" value="MFS general substrate transporter"/>
    <property type="match status" value="1"/>
</dbReference>
<evidence type="ECO:0000256" key="1">
    <source>
        <dbReference type="ARBA" id="ARBA00004141"/>
    </source>
</evidence>
<dbReference type="GO" id="GO:0022857">
    <property type="term" value="F:transmembrane transporter activity"/>
    <property type="evidence" value="ECO:0007669"/>
    <property type="project" value="InterPro"/>
</dbReference>
<feature type="transmembrane region" description="Helical" evidence="6">
    <location>
        <begin position="287"/>
        <end position="309"/>
    </location>
</feature>
<dbReference type="Pfam" id="PF07690">
    <property type="entry name" value="MFS_1"/>
    <property type="match status" value="1"/>
</dbReference>
<feature type="transmembrane region" description="Helical" evidence="6">
    <location>
        <begin position="193"/>
        <end position="212"/>
    </location>
</feature>
<evidence type="ECO:0000256" key="4">
    <source>
        <dbReference type="ARBA" id="ARBA00023136"/>
    </source>
</evidence>